<protein>
    <submittedName>
        <fullName evidence="2">Uncharacterized protein</fullName>
    </submittedName>
</protein>
<proteinExistence type="predicted"/>
<comment type="caution">
    <text evidence="2">The sequence shown here is derived from an EMBL/GenBank/DDBJ whole genome shotgun (WGS) entry which is preliminary data.</text>
</comment>
<evidence type="ECO:0000313" key="3">
    <source>
        <dbReference type="Proteomes" id="UP001437256"/>
    </source>
</evidence>
<dbReference type="Proteomes" id="UP001437256">
    <property type="component" value="Unassembled WGS sequence"/>
</dbReference>
<accession>A0ABR2ZIA0</accession>
<evidence type="ECO:0000313" key="2">
    <source>
        <dbReference type="EMBL" id="KAL0060453.1"/>
    </source>
</evidence>
<feature type="compositionally biased region" description="Pro residues" evidence="1">
    <location>
        <begin position="410"/>
        <end position="431"/>
    </location>
</feature>
<reference evidence="2 3" key="1">
    <citation type="submission" date="2024-05" db="EMBL/GenBank/DDBJ databases">
        <title>A draft genome resource for the thread blight pathogen Marasmius tenuissimus strain MS-2.</title>
        <authorList>
            <person name="Yulfo-Soto G.E."/>
            <person name="Baruah I.K."/>
            <person name="Amoako-Attah I."/>
            <person name="Bukari Y."/>
            <person name="Meinhardt L.W."/>
            <person name="Bailey B.A."/>
            <person name="Cohen S.P."/>
        </authorList>
    </citation>
    <scope>NUCLEOTIDE SEQUENCE [LARGE SCALE GENOMIC DNA]</scope>
    <source>
        <strain evidence="2 3">MS-2</strain>
    </source>
</reference>
<feature type="compositionally biased region" description="Polar residues" evidence="1">
    <location>
        <begin position="215"/>
        <end position="225"/>
    </location>
</feature>
<feature type="region of interest" description="Disordered" evidence="1">
    <location>
        <begin position="1"/>
        <end position="22"/>
    </location>
</feature>
<feature type="compositionally biased region" description="Polar residues" evidence="1">
    <location>
        <begin position="433"/>
        <end position="442"/>
    </location>
</feature>
<name>A0ABR2ZIA0_9AGAR</name>
<feature type="region of interest" description="Disordered" evidence="1">
    <location>
        <begin position="142"/>
        <end position="185"/>
    </location>
</feature>
<sequence>MATSLTSPKKKAGRKDTKEEPTIQQILLARAEDEGITFPHLHWEKLGDKCLELGIQLYNYPNLPEDQQQALIDQCVSDVEHRFAFRQVDVQDLNDDKIPILIHAPDEDAERSVILASALNIVKPKKTKSRTKLKVEDIDVTLPSSQSAASTSRVTRATRKQASALTKDNMSDGHDTDGDSDFYLDDDVEMTPKAAGKCAVRCEPAPPKDSLKPKSVSTSDTSTARAKTVAPSVVSDNPRTKTTRAKTVTPEDLQAKSVVAGGSAGVPRLTATIIEATDSIKRKQSGDVLITSKRTKVETYTASQGSSSAFKGFTNFEPLRKAQSSAPSISGVEFGAAKPTASSSKGPFGATAGIALSSTPAPVQAPAPVRTTPPIPRQAPAPVDVASRSTPVEVRPTPIRVPAPVQKPSVPVPKQTPAPTSVPPSVQPPAPVITSTTLTQEF</sequence>
<feature type="region of interest" description="Disordered" evidence="1">
    <location>
        <begin position="199"/>
        <end position="249"/>
    </location>
</feature>
<keyword evidence="3" id="KW-1185">Reference proteome</keyword>
<evidence type="ECO:0000256" key="1">
    <source>
        <dbReference type="SAM" id="MobiDB-lite"/>
    </source>
</evidence>
<feature type="compositionally biased region" description="Polar residues" evidence="1">
    <location>
        <begin position="142"/>
        <end position="168"/>
    </location>
</feature>
<feature type="region of interest" description="Disordered" evidence="1">
    <location>
        <begin position="359"/>
        <end position="442"/>
    </location>
</feature>
<organism evidence="2 3">
    <name type="scientific">Marasmius tenuissimus</name>
    <dbReference type="NCBI Taxonomy" id="585030"/>
    <lineage>
        <taxon>Eukaryota</taxon>
        <taxon>Fungi</taxon>
        <taxon>Dikarya</taxon>
        <taxon>Basidiomycota</taxon>
        <taxon>Agaricomycotina</taxon>
        <taxon>Agaricomycetes</taxon>
        <taxon>Agaricomycetidae</taxon>
        <taxon>Agaricales</taxon>
        <taxon>Marasmiineae</taxon>
        <taxon>Marasmiaceae</taxon>
        <taxon>Marasmius</taxon>
    </lineage>
</organism>
<gene>
    <name evidence="2" type="ORF">AAF712_012736</name>
</gene>
<dbReference type="EMBL" id="JBBXMP010000175">
    <property type="protein sequence ID" value="KAL0060453.1"/>
    <property type="molecule type" value="Genomic_DNA"/>
</dbReference>